<organism evidence="1 2">
    <name type="scientific">Spiromyces aspiralis</name>
    <dbReference type="NCBI Taxonomy" id="68401"/>
    <lineage>
        <taxon>Eukaryota</taxon>
        <taxon>Fungi</taxon>
        <taxon>Fungi incertae sedis</taxon>
        <taxon>Zoopagomycota</taxon>
        <taxon>Kickxellomycotina</taxon>
        <taxon>Kickxellomycetes</taxon>
        <taxon>Kickxellales</taxon>
        <taxon>Kickxellaceae</taxon>
        <taxon>Spiromyces</taxon>
    </lineage>
</organism>
<protein>
    <submittedName>
        <fullName evidence="1">Suppressor of Sensor Kinase (SLN1)</fullName>
        <ecNumber evidence="1">2.7.11.25</ecNumber>
    </submittedName>
</protein>
<reference evidence="1" key="1">
    <citation type="submission" date="2022-06" db="EMBL/GenBank/DDBJ databases">
        <title>Phylogenomic reconstructions and comparative analyses of Kickxellomycotina fungi.</title>
        <authorList>
            <person name="Reynolds N.K."/>
            <person name="Stajich J.E."/>
            <person name="Barry K."/>
            <person name="Grigoriev I.V."/>
            <person name="Crous P."/>
            <person name="Smith M.E."/>
        </authorList>
    </citation>
    <scope>NUCLEOTIDE SEQUENCE</scope>
    <source>
        <strain evidence="1">RSA 2271</strain>
    </source>
</reference>
<keyword evidence="1" id="KW-0418">Kinase</keyword>
<evidence type="ECO:0000313" key="2">
    <source>
        <dbReference type="Proteomes" id="UP001145114"/>
    </source>
</evidence>
<gene>
    <name evidence="1" type="primary">SSK2_1</name>
    <name evidence="1" type="ORF">EV182_000417</name>
</gene>
<comment type="caution">
    <text evidence="1">The sequence shown here is derived from an EMBL/GenBank/DDBJ whole genome shotgun (WGS) entry which is preliminary data.</text>
</comment>
<name>A0ACC1HL29_9FUNG</name>
<dbReference type="EMBL" id="JAMZIH010005159">
    <property type="protein sequence ID" value="KAJ1675863.1"/>
    <property type="molecule type" value="Genomic_DNA"/>
</dbReference>
<keyword evidence="1" id="KW-0808">Transferase</keyword>
<evidence type="ECO:0000313" key="1">
    <source>
        <dbReference type="EMBL" id="KAJ1675863.1"/>
    </source>
</evidence>
<dbReference type="Proteomes" id="UP001145114">
    <property type="component" value="Unassembled WGS sequence"/>
</dbReference>
<accession>A0ACC1HL29</accession>
<sequence length="112" mass="12594">MSFGGPTQISVRPTPPDRGSFSLDHHGECAQYMRQYLQCLKDNNNNNKVCRPLAKEYLQCRMDRNLMDREEWGKLGFFDERGQGEKGPASYGQDQDGGPKDSAPLGPSGQRK</sequence>
<dbReference type="EC" id="2.7.11.25" evidence="1"/>
<proteinExistence type="predicted"/>
<keyword evidence="2" id="KW-1185">Reference proteome</keyword>